<reference evidence="3 4" key="1">
    <citation type="submission" date="2019-06" db="EMBL/GenBank/DDBJ databases">
        <authorList>
            <person name="Broberg M."/>
        </authorList>
    </citation>
    <scope>NUCLEOTIDE SEQUENCE [LARGE SCALE GENOMIC DNA]</scope>
</reference>
<dbReference type="SUPFAM" id="SSF51735">
    <property type="entry name" value="NAD(P)-binding Rossmann-fold domains"/>
    <property type="match status" value="1"/>
</dbReference>
<accession>A0ABY6U4F1</accession>
<dbReference type="Pfam" id="PF13561">
    <property type="entry name" value="adh_short_C2"/>
    <property type="match status" value="1"/>
</dbReference>
<comment type="similarity">
    <text evidence="1">Belongs to the short-chain dehydrogenases/reductases (SDR) family.</text>
</comment>
<sequence>MSSTTRHQFQSLEGRVAVVTGSGRGIGKGIALELGSRGANVVVNYANSTAAAESVVAEIKAMGPDAISVKADVSDVEQIKDLFKKAHDKFGRVDIVVSNSGIESFDRSVDLTPEHFDKVFNVNARGQFFVAVEGYKYMIKNDDRPAAGGRIILTSSIAAGVMGVYDHALYEGSKSAVEGLTRSLATDFGAEGITVNAIAPGGVVSDMSAEVAWRYIPGADSSWPQEKIVASLASASPMNRAAYPKDIAKTVAMLAGDDSGWITGQTILCAGGASV</sequence>
<dbReference type="PRINTS" id="PR00081">
    <property type="entry name" value="GDHRDH"/>
</dbReference>
<dbReference type="PANTHER" id="PTHR48107:SF7">
    <property type="entry name" value="RE15974P"/>
    <property type="match status" value="1"/>
</dbReference>
<dbReference type="Gene3D" id="3.40.50.720">
    <property type="entry name" value="NAD(P)-binding Rossmann-like Domain"/>
    <property type="match status" value="1"/>
</dbReference>
<evidence type="ECO:0000256" key="2">
    <source>
        <dbReference type="ARBA" id="ARBA00023002"/>
    </source>
</evidence>
<organism evidence="3 4">
    <name type="scientific">Bionectria ochroleuca</name>
    <name type="common">Gliocladium roseum</name>
    <dbReference type="NCBI Taxonomy" id="29856"/>
    <lineage>
        <taxon>Eukaryota</taxon>
        <taxon>Fungi</taxon>
        <taxon>Dikarya</taxon>
        <taxon>Ascomycota</taxon>
        <taxon>Pezizomycotina</taxon>
        <taxon>Sordariomycetes</taxon>
        <taxon>Hypocreomycetidae</taxon>
        <taxon>Hypocreales</taxon>
        <taxon>Bionectriaceae</taxon>
        <taxon>Clonostachys</taxon>
    </lineage>
</organism>
<keyword evidence="2" id="KW-0560">Oxidoreductase</keyword>
<dbReference type="PANTHER" id="PTHR48107">
    <property type="entry name" value="NADPH-DEPENDENT ALDEHYDE REDUCTASE-LIKE PROTEIN, CHLOROPLASTIC-RELATED"/>
    <property type="match status" value="1"/>
</dbReference>
<dbReference type="InterPro" id="IPR036291">
    <property type="entry name" value="NAD(P)-bd_dom_sf"/>
</dbReference>
<evidence type="ECO:0000313" key="3">
    <source>
        <dbReference type="EMBL" id="VUC25022.1"/>
    </source>
</evidence>
<dbReference type="Proteomes" id="UP000766486">
    <property type="component" value="Unassembled WGS sequence"/>
</dbReference>
<evidence type="ECO:0000256" key="1">
    <source>
        <dbReference type="ARBA" id="ARBA00006484"/>
    </source>
</evidence>
<dbReference type="PRINTS" id="PR00080">
    <property type="entry name" value="SDRFAMILY"/>
</dbReference>
<proteinExistence type="inferred from homology"/>
<dbReference type="EMBL" id="CABFNS010000729">
    <property type="protein sequence ID" value="VUC25022.1"/>
    <property type="molecule type" value="Genomic_DNA"/>
</dbReference>
<keyword evidence="4" id="KW-1185">Reference proteome</keyword>
<protein>
    <submittedName>
        <fullName evidence="3">Uncharacterized protein</fullName>
    </submittedName>
</protein>
<gene>
    <name evidence="3" type="ORF">CLO192961_LOCUS154756</name>
</gene>
<name>A0ABY6U4F1_BIOOC</name>
<comment type="caution">
    <text evidence="3">The sequence shown here is derived from an EMBL/GenBank/DDBJ whole genome shotgun (WGS) entry which is preliminary data.</text>
</comment>
<dbReference type="InterPro" id="IPR002347">
    <property type="entry name" value="SDR_fam"/>
</dbReference>
<evidence type="ECO:0000313" key="4">
    <source>
        <dbReference type="Proteomes" id="UP000766486"/>
    </source>
</evidence>